<dbReference type="EMBL" id="SMMG02000007">
    <property type="protein sequence ID" value="KAA3466152.1"/>
    <property type="molecule type" value="Genomic_DNA"/>
</dbReference>
<name>A0A5B6VAD0_9ROSI</name>
<dbReference type="Pfam" id="PF08284">
    <property type="entry name" value="RVP_2"/>
    <property type="match status" value="1"/>
</dbReference>
<evidence type="ECO:0000256" key="3">
    <source>
        <dbReference type="ARBA" id="ARBA00022722"/>
    </source>
</evidence>
<dbReference type="InterPro" id="IPR012337">
    <property type="entry name" value="RNaseH-like_sf"/>
</dbReference>
<keyword evidence="5" id="KW-0511">Multifunctional enzyme</keyword>
<dbReference type="Proteomes" id="UP000325315">
    <property type="component" value="Unassembled WGS sequence"/>
</dbReference>
<dbReference type="FunFam" id="3.10.20.370:FF:000001">
    <property type="entry name" value="Retrovirus-related Pol polyprotein from transposon 17.6-like protein"/>
    <property type="match status" value="1"/>
</dbReference>
<evidence type="ECO:0000313" key="8">
    <source>
        <dbReference type="EMBL" id="KAA3466152.1"/>
    </source>
</evidence>
<dbReference type="Gene3D" id="3.10.10.10">
    <property type="entry name" value="HIV Type 1 Reverse Transcriptase, subunit A, domain 1"/>
    <property type="match status" value="1"/>
</dbReference>
<protein>
    <submittedName>
        <fullName evidence="8">Retrotransposable element Tf2</fullName>
    </submittedName>
</protein>
<keyword evidence="9" id="KW-1185">Reference proteome</keyword>
<dbReference type="Gene3D" id="3.10.20.370">
    <property type="match status" value="1"/>
</dbReference>
<comment type="caution">
    <text evidence="8">The sequence shown here is derived from an EMBL/GenBank/DDBJ whole genome shotgun (WGS) entry which is preliminary data.</text>
</comment>
<evidence type="ECO:0000256" key="2">
    <source>
        <dbReference type="ARBA" id="ARBA00022695"/>
    </source>
</evidence>
<dbReference type="InterPro" id="IPR041577">
    <property type="entry name" value="RT_RNaseH_2"/>
</dbReference>
<keyword evidence="4" id="KW-0378">Hydrolase</keyword>
<dbReference type="GO" id="GO:0004519">
    <property type="term" value="F:endonuclease activity"/>
    <property type="evidence" value="ECO:0007669"/>
    <property type="project" value="UniProtKB-KW"/>
</dbReference>
<evidence type="ECO:0000256" key="4">
    <source>
        <dbReference type="ARBA" id="ARBA00022759"/>
    </source>
</evidence>
<dbReference type="Pfam" id="PF17919">
    <property type="entry name" value="RT_RNaseH_2"/>
    <property type="match status" value="1"/>
</dbReference>
<keyword evidence="1" id="KW-0808">Transferase</keyword>
<dbReference type="InterPro" id="IPR001584">
    <property type="entry name" value="Integrase_cat-core"/>
</dbReference>
<dbReference type="SUPFAM" id="SSF53098">
    <property type="entry name" value="Ribonuclease H-like"/>
    <property type="match status" value="1"/>
</dbReference>
<keyword evidence="4" id="KW-0255">Endonuclease</keyword>
<dbReference type="Gene3D" id="2.40.70.10">
    <property type="entry name" value="Acid Proteases"/>
    <property type="match status" value="1"/>
</dbReference>
<sequence>METESLEVTLGLRKGHCKDKITEIPLVGSNVLVAMPRYTDSVALPRYTDFSGSATFTITGSSAALILAARLRSWCVGPGGLTWSPQVCRVGTDGVMVGLAGGDDALSQAMLRVLERVTGASIGSVARGSISERLRSNGAEIFRGVSSIAPNVVEYWLEAVERIMDDLDCTGKYVGASYVDARRKEFLNLVQGNKSVAKYEAEFLRLSRYARGIVSTKYERCVRFEDGLRGYFRVLIAPQRGRDFAALVEKTKIAEDVKRSEHQNREKERGRNKRDFRPSSYLDRFHKRPRFDGPVRTGVPMVVDRPQPCAVCGLSHHGEYWKRSGACFRCGPGKGGQQPPRGRGLARGGNGFGRGRGAPGRALIDIGSTQSYVACAVSGTLGLQYELADREMSVISPLGQSVIVNKLFRDVPLEVQGVILPVDLMELPFDEFDLILGMDWLVKHRVNLDCAAKRMALKSSEDEEVIMIGERRDYLTNVISALRAEKLVRKGCEAFLAYASTSEVKSLSVGGVRTIKEFSDVFPEELPGLSPNREVKFDIELLLGTAPVSIAPYRMAPKELVELKAQIQELLDRGFIRSSVSPWGALEEHDSYLRVVLQILREKQLCAKFNKCEFWLKEVTFLGHVVSAEGIGVDPRKVEAVLDWKPPKSVSEIRSFPGLAGYYRRFVEGFSLIAAPLTKLLRKGVPFVLTDKQQESFEKLKKILTEALVLIQPEAGKEFVVYCDASHMGLGCVLKQEGKVVAYASRQLMPHEGNYPTHDLELAAVVVALKIWRHYLYGEKSIIYTDHKSLKAMFAHLNLFEDGSLLAELQVKPTWVDQIKEKQLSDESLGSCFRQVKSGETVDFGLNSEGVLCFRGRVCVPKDSELRQSILWEWERVTMDFVSGLHLTPTEKDSVWVIVDQLTKSTHFIPVRTDYSLQKLAKLYVAEIVRLHRVPVSIISDRDPRFTSQFLRLLYEALGIRLDFSTAFHPQTDDQSDRLELPLELNRIPNVFHVSMLRCYRSDPSHIVPVEEIEVRPDLTFEEEPVQILDRDIKVLRRKSVPLVKVRFSLAKGLIYLLQTESHLFSWGEGRNSLVDNCRSCGRMLDVTNIIVLCIKIARNLILYPGRVGRILSIKGGSAVCWCLEAVEVTTRKQVCNLTPLFVKACTAL</sequence>
<feature type="domain" description="Integrase catalytic" evidence="7">
    <location>
        <begin position="857"/>
        <end position="979"/>
    </location>
</feature>
<dbReference type="InterPro" id="IPR043502">
    <property type="entry name" value="DNA/RNA_pol_sf"/>
</dbReference>
<dbReference type="CDD" id="cd09274">
    <property type="entry name" value="RNase_HI_RT_Ty3"/>
    <property type="match status" value="1"/>
</dbReference>
<dbReference type="InterPro" id="IPR043128">
    <property type="entry name" value="Rev_trsase/Diguanyl_cyclase"/>
</dbReference>
<dbReference type="InterPro" id="IPR005162">
    <property type="entry name" value="Retrotrans_gag_dom"/>
</dbReference>
<dbReference type="OrthoDB" id="2272416at2759"/>
<dbReference type="SUPFAM" id="SSF50630">
    <property type="entry name" value="Acid proteases"/>
    <property type="match status" value="1"/>
</dbReference>
<feature type="compositionally biased region" description="Basic and acidic residues" evidence="6">
    <location>
        <begin position="258"/>
        <end position="277"/>
    </location>
</feature>
<reference evidence="9" key="1">
    <citation type="journal article" date="2019" name="Plant Biotechnol. J.">
        <title>Genome sequencing of the Australian wild diploid species Gossypium australe highlights disease resistance and delayed gland morphogenesis.</title>
        <authorList>
            <person name="Cai Y."/>
            <person name="Cai X."/>
            <person name="Wang Q."/>
            <person name="Wang P."/>
            <person name="Zhang Y."/>
            <person name="Cai C."/>
            <person name="Xu Y."/>
            <person name="Wang K."/>
            <person name="Zhou Z."/>
            <person name="Wang C."/>
            <person name="Geng S."/>
            <person name="Li B."/>
            <person name="Dong Q."/>
            <person name="Hou Y."/>
            <person name="Wang H."/>
            <person name="Ai P."/>
            <person name="Liu Z."/>
            <person name="Yi F."/>
            <person name="Sun M."/>
            <person name="An G."/>
            <person name="Cheng J."/>
            <person name="Zhang Y."/>
            <person name="Shi Q."/>
            <person name="Xie Y."/>
            <person name="Shi X."/>
            <person name="Chang Y."/>
            <person name="Huang F."/>
            <person name="Chen Y."/>
            <person name="Hong S."/>
            <person name="Mi L."/>
            <person name="Sun Q."/>
            <person name="Zhang L."/>
            <person name="Zhou B."/>
            <person name="Peng R."/>
            <person name="Zhang X."/>
            <person name="Liu F."/>
        </authorList>
    </citation>
    <scope>NUCLEOTIDE SEQUENCE [LARGE SCALE GENOMIC DNA]</scope>
    <source>
        <strain evidence="9">cv. PA1801</strain>
    </source>
</reference>
<dbReference type="AlphaFoldDB" id="A0A5B6VAD0"/>
<dbReference type="Pfam" id="PF03732">
    <property type="entry name" value="Retrotrans_gag"/>
    <property type="match status" value="1"/>
</dbReference>
<dbReference type="PANTHER" id="PTHR37984:SF5">
    <property type="entry name" value="PROTEIN NYNRIN-LIKE"/>
    <property type="match status" value="1"/>
</dbReference>
<dbReference type="InterPro" id="IPR021109">
    <property type="entry name" value="Peptidase_aspartic_dom_sf"/>
</dbReference>
<dbReference type="PANTHER" id="PTHR37984">
    <property type="entry name" value="PROTEIN CBG26694"/>
    <property type="match status" value="1"/>
</dbReference>
<dbReference type="Gene3D" id="3.30.70.270">
    <property type="match status" value="2"/>
</dbReference>
<dbReference type="PROSITE" id="PS50994">
    <property type="entry name" value="INTEGRASE"/>
    <property type="match status" value="1"/>
</dbReference>
<evidence type="ECO:0000256" key="1">
    <source>
        <dbReference type="ARBA" id="ARBA00022679"/>
    </source>
</evidence>
<dbReference type="FunFam" id="3.30.70.270:FF:000020">
    <property type="entry name" value="Transposon Tf2-6 polyprotein-like Protein"/>
    <property type="match status" value="1"/>
</dbReference>
<proteinExistence type="predicted"/>
<dbReference type="InterPro" id="IPR050951">
    <property type="entry name" value="Retrovirus_Pol_polyprotein"/>
</dbReference>
<dbReference type="GO" id="GO:0015074">
    <property type="term" value="P:DNA integration"/>
    <property type="evidence" value="ECO:0007669"/>
    <property type="project" value="InterPro"/>
</dbReference>
<evidence type="ECO:0000259" key="7">
    <source>
        <dbReference type="PROSITE" id="PS50994"/>
    </source>
</evidence>
<dbReference type="GO" id="GO:0016779">
    <property type="term" value="F:nucleotidyltransferase activity"/>
    <property type="evidence" value="ECO:0007669"/>
    <property type="project" value="UniProtKB-KW"/>
</dbReference>
<evidence type="ECO:0000313" key="9">
    <source>
        <dbReference type="Proteomes" id="UP000325315"/>
    </source>
</evidence>
<accession>A0A5B6VAD0</accession>
<dbReference type="InterPro" id="IPR036397">
    <property type="entry name" value="RNaseH_sf"/>
</dbReference>
<keyword evidence="2" id="KW-0548">Nucleotidyltransferase</keyword>
<feature type="region of interest" description="Disordered" evidence="6">
    <location>
        <begin position="258"/>
        <end position="279"/>
    </location>
</feature>
<dbReference type="GO" id="GO:0003676">
    <property type="term" value="F:nucleic acid binding"/>
    <property type="evidence" value="ECO:0007669"/>
    <property type="project" value="InterPro"/>
</dbReference>
<keyword evidence="3" id="KW-0540">Nuclease</keyword>
<gene>
    <name evidence="8" type="ORF">EPI10_001266</name>
</gene>
<dbReference type="CDD" id="cd00303">
    <property type="entry name" value="retropepsin_like"/>
    <property type="match status" value="1"/>
</dbReference>
<dbReference type="SUPFAM" id="SSF56672">
    <property type="entry name" value="DNA/RNA polymerases"/>
    <property type="match status" value="2"/>
</dbReference>
<organism evidence="8 9">
    <name type="scientific">Gossypium australe</name>
    <dbReference type="NCBI Taxonomy" id="47621"/>
    <lineage>
        <taxon>Eukaryota</taxon>
        <taxon>Viridiplantae</taxon>
        <taxon>Streptophyta</taxon>
        <taxon>Embryophyta</taxon>
        <taxon>Tracheophyta</taxon>
        <taxon>Spermatophyta</taxon>
        <taxon>Magnoliopsida</taxon>
        <taxon>eudicotyledons</taxon>
        <taxon>Gunneridae</taxon>
        <taxon>Pentapetalae</taxon>
        <taxon>rosids</taxon>
        <taxon>malvids</taxon>
        <taxon>Malvales</taxon>
        <taxon>Malvaceae</taxon>
        <taxon>Malvoideae</taxon>
        <taxon>Gossypium</taxon>
    </lineage>
</organism>
<dbReference type="Gene3D" id="3.30.420.10">
    <property type="entry name" value="Ribonuclease H-like superfamily/Ribonuclease H"/>
    <property type="match status" value="1"/>
</dbReference>
<evidence type="ECO:0000256" key="5">
    <source>
        <dbReference type="ARBA" id="ARBA00023268"/>
    </source>
</evidence>
<evidence type="ECO:0000256" key="6">
    <source>
        <dbReference type="SAM" id="MobiDB-lite"/>
    </source>
</evidence>